<feature type="signal peptide" evidence="1">
    <location>
        <begin position="1"/>
        <end position="25"/>
    </location>
</feature>
<name>U2QQL5_9BACL</name>
<dbReference type="HOGENOM" id="CLU_030942_0_0_9"/>
<evidence type="ECO:0000256" key="1">
    <source>
        <dbReference type="SAM" id="SignalP"/>
    </source>
</evidence>
<keyword evidence="3" id="KW-1185">Reference proteome</keyword>
<comment type="caution">
    <text evidence="2">The sequence shown here is derived from an EMBL/GenBank/DDBJ whole genome shotgun (WGS) entry which is preliminary data.</text>
</comment>
<dbReference type="PATRIC" id="fig|1321820.3.peg.682"/>
<proteinExistence type="predicted"/>
<dbReference type="EMBL" id="AWVP01000043">
    <property type="protein sequence ID" value="ERK58796.1"/>
    <property type="molecule type" value="Genomic_DNA"/>
</dbReference>
<dbReference type="eggNOG" id="ENOG5031CXY">
    <property type="taxonomic scope" value="Bacteria"/>
</dbReference>
<reference evidence="2 3" key="1">
    <citation type="submission" date="2013-08" db="EMBL/GenBank/DDBJ databases">
        <authorList>
            <person name="Weinstock G."/>
            <person name="Sodergren E."/>
            <person name="Wylie T."/>
            <person name="Fulton L."/>
            <person name="Fulton R."/>
            <person name="Fronick C."/>
            <person name="O'Laughlin M."/>
            <person name="Godfrey J."/>
            <person name="Miner T."/>
            <person name="Herter B."/>
            <person name="Appelbaum E."/>
            <person name="Cordes M."/>
            <person name="Lek S."/>
            <person name="Wollam A."/>
            <person name="Pepin K.H."/>
            <person name="Palsikar V.B."/>
            <person name="Mitreva M."/>
            <person name="Wilson R.K."/>
        </authorList>
    </citation>
    <scope>NUCLEOTIDE SEQUENCE [LARGE SCALE GENOMIC DNA]</scope>
    <source>
        <strain evidence="2 3">ATCC 700627</strain>
    </source>
</reference>
<evidence type="ECO:0008006" key="4">
    <source>
        <dbReference type="Google" id="ProtNLM"/>
    </source>
</evidence>
<dbReference type="Proteomes" id="UP000016637">
    <property type="component" value="Unassembled WGS sequence"/>
</dbReference>
<evidence type="ECO:0000313" key="2">
    <source>
        <dbReference type="EMBL" id="ERK58796.1"/>
    </source>
</evidence>
<keyword evidence="1" id="KW-0732">Signal</keyword>
<sequence length="723" mass="83821">MKYKLILSCLVCLGFASISSETVHADFYTDYNTSILDTMLKKNIFDTDIFQKTLEYSPPKINTNITTQTIDELDYTAELLDYNKSSYNYLIFYSSNDEKIPTELFRIAINKTGTGKITDRSLLNKLKPNTKFFLKVMSFNIDNNGNIREVKYSKSSDYYYTKKTIRLAVMEDEKTVKDKNITLINLPTKDEIQIDPYELRQHYRTDKYYTYNHAKVVVDNKETLLNGNILTIPYNAEKVIINLVKNKDNWRNVKVEFPTEYKTENKEYSAKKNTPLSEFFKNNNFKSNFEKNSNYTFRGYYLDDIEVNTSNDDEITNNITIKAKFNTKLTLDNGKGTKEQNLVTGEKLEKIDNSFFYKEKYHIVSYSLYKKNGEKIKDIASLADETVDESIVVKANYEENTNIVSVRQDDYNKRFGKVSDDIKDTDIKWSQTKKIGDLLKKLREKVKPNSGYKVVFRINKKVVDESSYIDKDIVLEIYFKKIEEEWVNVKFIGKGIDKFLSDGQEVLYNSRIDSAVNLPTATGETEREFLGWQANRDYTILDENSNKVQVSKNKLLQTNELGAVIAEKGKNLEFTAIYRKIFNIEFLKTQTGSVELSKENQNILKVDEFDSIGMATKDNKILVSPKSHYNLSYFTANKNVKISTENGYKEIFAGEKIAEKELYNIVPTSDLKITPIFEFSLFSKTVDDIITSSKIKSIDEALILELESTENIRRILGPLYYLR</sequence>
<organism evidence="2 3">
    <name type="scientific">Gemella bergeri ATCC 700627</name>
    <dbReference type="NCBI Taxonomy" id="1321820"/>
    <lineage>
        <taxon>Bacteria</taxon>
        <taxon>Bacillati</taxon>
        <taxon>Bacillota</taxon>
        <taxon>Bacilli</taxon>
        <taxon>Bacillales</taxon>
        <taxon>Gemellaceae</taxon>
        <taxon>Gemella</taxon>
    </lineage>
</organism>
<evidence type="ECO:0000313" key="3">
    <source>
        <dbReference type="Proteomes" id="UP000016637"/>
    </source>
</evidence>
<dbReference type="AlphaFoldDB" id="U2QQL5"/>
<protein>
    <recommendedName>
        <fullName evidence="4">Fibronectin type III domain protein</fullName>
    </recommendedName>
</protein>
<dbReference type="RefSeq" id="WP_021753337.1">
    <property type="nucleotide sequence ID" value="NZ_KI271858.1"/>
</dbReference>
<accession>U2QQL5</accession>
<feature type="chain" id="PRO_5004634481" description="Fibronectin type III domain protein" evidence="1">
    <location>
        <begin position="26"/>
        <end position="723"/>
    </location>
</feature>
<gene>
    <name evidence="2" type="ORF">HMPREF1983_00696</name>
</gene>